<evidence type="ECO:0000313" key="3">
    <source>
        <dbReference type="Proteomes" id="UP001175000"/>
    </source>
</evidence>
<name>A0AA40CB43_9PEZI</name>
<sequence>MAGAKIHPTDYVKSGHQVGGCARERGEPSAVRQTTAHWPSGNRGYGNVREPSGRAQPSASRREGQERGPTSAMHRGMDPGQAPPPPTWVIDQRKEEAGSIVSGTV</sequence>
<organism evidence="2 3">
    <name type="scientific">Immersiella caudata</name>
    <dbReference type="NCBI Taxonomy" id="314043"/>
    <lineage>
        <taxon>Eukaryota</taxon>
        <taxon>Fungi</taxon>
        <taxon>Dikarya</taxon>
        <taxon>Ascomycota</taxon>
        <taxon>Pezizomycotina</taxon>
        <taxon>Sordariomycetes</taxon>
        <taxon>Sordariomycetidae</taxon>
        <taxon>Sordariales</taxon>
        <taxon>Lasiosphaeriaceae</taxon>
        <taxon>Immersiella</taxon>
    </lineage>
</organism>
<dbReference type="EMBL" id="JAULSU010000001">
    <property type="protein sequence ID" value="KAK0631852.1"/>
    <property type="molecule type" value="Genomic_DNA"/>
</dbReference>
<evidence type="ECO:0000256" key="1">
    <source>
        <dbReference type="SAM" id="MobiDB-lite"/>
    </source>
</evidence>
<protein>
    <submittedName>
        <fullName evidence="2">Uncharacterized protein</fullName>
    </submittedName>
</protein>
<dbReference type="Proteomes" id="UP001175000">
    <property type="component" value="Unassembled WGS sequence"/>
</dbReference>
<comment type="caution">
    <text evidence="2">The sequence shown here is derived from an EMBL/GenBank/DDBJ whole genome shotgun (WGS) entry which is preliminary data.</text>
</comment>
<feature type="region of interest" description="Disordered" evidence="1">
    <location>
        <begin position="1"/>
        <end position="89"/>
    </location>
</feature>
<evidence type="ECO:0000313" key="2">
    <source>
        <dbReference type="EMBL" id="KAK0631852.1"/>
    </source>
</evidence>
<reference evidence="2" key="1">
    <citation type="submission" date="2023-06" db="EMBL/GenBank/DDBJ databases">
        <title>Genome-scale phylogeny and comparative genomics of the fungal order Sordariales.</title>
        <authorList>
            <consortium name="Lawrence Berkeley National Laboratory"/>
            <person name="Hensen N."/>
            <person name="Bonometti L."/>
            <person name="Westerberg I."/>
            <person name="Brannstrom I.O."/>
            <person name="Guillou S."/>
            <person name="Cros-Aarteil S."/>
            <person name="Calhoun S."/>
            <person name="Haridas S."/>
            <person name="Kuo A."/>
            <person name="Mondo S."/>
            <person name="Pangilinan J."/>
            <person name="Riley R."/>
            <person name="Labutti K."/>
            <person name="Andreopoulos B."/>
            <person name="Lipzen A."/>
            <person name="Chen C."/>
            <person name="Yanf M."/>
            <person name="Daum C."/>
            <person name="Ng V."/>
            <person name="Clum A."/>
            <person name="Steindorff A."/>
            <person name="Ohm R."/>
            <person name="Martin F."/>
            <person name="Silar P."/>
            <person name="Natvig D."/>
            <person name="Lalanne C."/>
            <person name="Gautier V."/>
            <person name="Ament-Velasquez S.L."/>
            <person name="Kruys A."/>
            <person name="Hutchinson M.I."/>
            <person name="Powell A.J."/>
            <person name="Barry K."/>
            <person name="Miller A.N."/>
            <person name="Grigoriev I.V."/>
            <person name="Debuchy R."/>
            <person name="Gladieux P."/>
            <person name="Thoren M.H."/>
            <person name="Johannesson H."/>
        </authorList>
    </citation>
    <scope>NUCLEOTIDE SEQUENCE</scope>
    <source>
        <strain evidence="2">CBS 606.72</strain>
    </source>
</reference>
<keyword evidence="3" id="KW-1185">Reference proteome</keyword>
<dbReference type="AlphaFoldDB" id="A0AA40CB43"/>
<accession>A0AA40CB43</accession>
<proteinExistence type="predicted"/>
<gene>
    <name evidence="2" type="ORF">B0T14DRAFT_13433</name>
</gene>